<dbReference type="PROSITE" id="PS50297">
    <property type="entry name" value="ANK_REP_REGION"/>
    <property type="match status" value="2"/>
</dbReference>
<sequence length="410" mass="46379">MPQDLLDLPPEVFQRVVHELVSDVGVVEAWKLRGVCRTFAAEIHHDIFAHQPKEILLASMDTSEHMKIFQNNLTVYLRNRLNKRLDANGMLVSKIQELWDYPTETLHIQDFQKRQECAARLIEGIVSDPDPLYWMAFIWDEQLWPHRHNHADAYMVPATAADKLIAVVAVGEHDLIPGLFELPENGDYTMFSRPLVIATGNRDTEMVRTLISCYKKLHPKNNTHPDIVDAIDSAIQIGNVDALELLIQTCRSWGHCYYSEKRAYRGWMQCSIIHDSVASLDTVIENRGGRKGMLTQEVVKLICRSGKDTMINHYIEKGLLDVNKVYSHTSPLIIATHAGNVRTMATLISAGADVDKATSDGTTPLFIASKKHRKGAMNYLLDNGANTDTDNWPECPKDAARNFLRQKLSL</sequence>
<dbReference type="RefSeq" id="XP_056077016.1">
    <property type="nucleotide sequence ID" value="XM_056210194.1"/>
</dbReference>
<evidence type="ECO:0000256" key="1">
    <source>
        <dbReference type="ARBA" id="ARBA00022737"/>
    </source>
</evidence>
<feature type="repeat" description="ANK" evidence="3">
    <location>
        <begin position="327"/>
        <end position="359"/>
    </location>
</feature>
<proteinExistence type="predicted"/>
<protein>
    <recommendedName>
        <fullName evidence="6">Ankyrin</fullName>
    </recommendedName>
</protein>
<keyword evidence="2 3" id="KW-0040">ANK repeat</keyword>
<evidence type="ECO:0000256" key="2">
    <source>
        <dbReference type="ARBA" id="ARBA00023043"/>
    </source>
</evidence>
<dbReference type="Proteomes" id="UP001140513">
    <property type="component" value="Unassembled WGS sequence"/>
</dbReference>
<dbReference type="OrthoDB" id="3671334at2759"/>
<organism evidence="4 5">
    <name type="scientific">Didymosphaeria variabile</name>
    <dbReference type="NCBI Taxonomy" id="1932322"/>
    <lineage>
        <taxon>Eukaryota</taxon>
        <taxon>Fungi</taxon>
        <taxon>Dikarya</taxon>
        <taxon>Ascomycota</taxon>
        <taxon>Pezizomycotina</taxon>
        <taxon>Dothideomycetes</taxon>
        <taxon>Pleosporomycetidae</taxon>
        <taxon>Pleosporales</taxon>
        <taxon>Massarineae</taxon>
        <taxon>Didymosphaeriaceae</taxon>
        <taxon>Didymosphaeria</taxon>
    </lineage>
</organism>
<dbReference type="InterPro" id="IPR036770">
    <property type="entry name" value="Ankyrin_rpt-contain_sf"/>
</dbReference>
<name>A0A9W9CGL5_9PLEO</name>
<keyword evidence="5" id="KW-1185">Reference proteome</keyword>
<dbReference type="PANTHER" id="PTHR24123:SF33">
    <property type="entry name" value="PROTEIN HOS4"/>
    <property type="match status" value="1"/>
</dbReference>
<dbReference type="PROSITE" id="PS50088">
    <property type="entry name" value="ANK_REPEAT"/>
    <property type="match status" value="2"/>
</dbReference>
<dbReference type="Gene3D" id="1.25.40.20">
    <property type="entry name" value="Ankyrin repeat-containing domain"/>
    <property type="match status" value="1"/>
</dbReference>
<dbReference type="SMART" id="SM00248">
    <property type="entry name" value="ANK"/>
    <property type="match status" value="4"/>
</dbReference>
<evidence type="ECO:0000256" key="3">
    <source>
        <dbReference type="PROSITE-ProRule" id="PRU00023"/>
    </source>
</evidence>
<keyword evidence="1" id="KW-0677">Repeat</keyword>
<dbReference type="InterPro" id="IPR002110">
    <property type="entry name" value="Ankyrin_rpt"/>
</dbReference>
<comment type="caution">
    <text evidence="4">The sequence shown here is derived from an EMBL/GenBank/DDBJ whole genome shotgun (WGS) entry which is preliminary data.</text>
</comment>
<dbReference type="PANTHER" id="PTHR24123">
    <property type="entry name" value="ANKYRIN REPEAT-CONTAINING"/>
    <property type="match status" value="1"/>
</dbReference>
<gene>
    <name evidence="4" type="ORF">N0V89_001381</name>
</gene>
<dbReference type="EMBL" id="JAPEUX010000001">
    <property type="protein sequence ID" value="KAJ4360814.1"/>
    <property type="molecule type" value="Genomic_DNA"/>
</dbReference>
<evidence type="ECO:0000313" key="5">
    <source>
        <dbReference type="Proteomes" id="UP001140513"/>
    </source>
</evidence>
<accession>A0A9W9CGL5</accession>
<dbReference type="Pfam" id="PF12796">
    <property type="entry name" value="Ank_2"/>
    <property type="match status" value="1"/>
</dbReference>
<evidence type="ECO:0008006" key="6">
    <source>
        <dbReference type="Google" id="ProtNLM"/>
    </source>
</evidence>
<dbReference type="InterPro" id="IPR051165">
    <property type="entry name" value="Multifunctional_ANK_Repeat"/>
</dbReference>
<evidence type="ECO:0000313" key="4">
    <source>
        <dbReference type="EMBL" id="KAJ4360814.1"/>
    </source>
</evidence>
<dbReference type="SUPFAM" id="SSF48403">
    <property type="entry name" value="Ankyrin repeat"/>
    <property type="match status" value="1"/>
</dbReference>
<dbReference type="AlphaFoldDB" id="A0A9W9CGL5"/>
<reference evidence="4" key="1">
    <citation type="submission" date="2022-10" db="EMBL/GenBank/DDBJ databases">
        <title>Tapping the CABI collections for fungal endophytes: first genome assemblies for Collariella, Neodidymelliopsis, Ascochyta clinopodiicola, Didymella pomorum, Didymosphaeria variabile, Neocosmospora piperis and Neocucurbitaria cava.</title>
        <authorList>
            <person name="Hill R."/>
        </authorList>
    </citation>
    <scope>NUCLEOTIDE SEQUENCE</scope>
    <source>
        <strain evidence="4">IMI 356815</strain>
    </source>
</reference>
<feature type="repeat" description="ANK" evidence="3">
    <location>
        <begin position="360"/>
        <end position="392"/>
    </location>
</feature>
<dbReference type="GeneID" id="80904911"/>